<evidence type="ECO:0000313" key="2">
    <source>
        <dbReference type="EMBL" id="CAB4189373.1"/>
    </source>
</evidence>
<dbReference type="EMBL" id="LR797135">
    <property type="protein sequence ID" value="CAB4189373.1"/>
    <property type="molecule type" value="Genomic_DNA"/>
</dbReference>
<organism evidence="2">
    <name type="scientific">uncultured Caudovirales phage</name>
    <dbReference type="NCBI Taxonomy" id="2100421"/>
    <lineage>
        <taxon>Viruses</taxon>
        <taxon>Duplodnaviria</taxon>
        <taxon>Heunggongvirae</taxon>
        <taxon>Uroviricota</taxon>
        <taxon>Caudoviricetes</taxon>
        <taxon>Peduoviridae</taxon>
        <taxon>Maltschvirus</taxon>
        <taxon>Maltschvirus maltsch</taxon>
    </lineage>
</organism>
<reference evidence="2" key="1">
    <citation type="submission" date="2020-05" db="EMBL/GenBank/DDBJ databases">
        <authorList>
            <person name="Chiriac C."/>
            <person name="Salcher M."/>
            <person name="Ghai R."/>
            <person name="Kavagutti S V."/>
        </authorList>
    </citation>
    <scope>NUCLEOTIDE SEQUENCE</scope>
</reference>
<sequence length="55" mass="6307">MSKSVKVNDWLEVLSSDDDLSKRIAAALERRIAREFFNQEERPKQGKKSKKGGTK</sequence>
<gene>
    <name evidence="2" type="ORF">UFOVP1184_33</name>
</gene>
<evidence type="ECO:0000256" key="1">
    <source>
        <dbReference type="SAM" id="MobiDB-lite"/>
    </source>
</evidence>
<feature type="region of interest" description="Disordered" evidence="1">
    <location>
        <begin position="36"/>
        <end position="55"/>
    </location>
</feature>
<accession>A0A6J5QY50</accession>
<proteinExistence type="predicted"/>
<name>A0A6J5QY50_9CAUD</name>
<protein>
    <submittedName>
        <fullName evidence="2">Uncharacterized protein</fullName>
    </submittedName>
</protein>
<feature type="compositionally biased region" description="Basic residues" evidence="1">
    <location>
        <begin position="45"/>
        <end position="55"/>
    </location>
</feature>